<gene>
    <name evidence="2" type="ORF">SETIT_8G242500v2</name>
</gene>
<feature type="region of interest" description="Disordered" evidence="1">
    <location>
        <begin position="14"/>
        <end position="39"/>
    </location>
</feature>
<dbReference type="EMBL" id="CM003535">
    <property type="protein sequence ID" value="RCV39671.1"/>
    <property type="molecule type" value="Genomic_DNA"/>
</dbReference>
<proteinExistence type="predicted"/>
<protein>
    <submittedName>
        <fullName evidence="2">Uncharacterized protein</fullName>
    </submittedName>
</protein>
<sequence>MCLVPLPLPPVRRASPTHGCVSREAAPAPPTGRLHGGYRRTDADSRFVIGTETWSVAL</sequence>
<evidence type="ECO:0000313" key="2">
    <source>
        <dbReference type="EMBL" id="RCV39671.1"/>
    </source>
</evidence>
<organism evidence="2">
    <name type="scientific">Setaria italica</name>
    <name type="common">Foxtail millet</name>
    <name type="synonym">Panicum italicum</name>
    <dbReference type="NCBI Taxonomy" id="4555"/>
    <lineage>
        <taxon>Eukaryota</taxon>
        <taxon>Viridiplantae</taxon>
        <taxon>Streptophyta</taxon>
        <taxon>Embryophyta</taxon>
        <taxon>Tracheophyta</taxon>
        <taxon>Spermatophyta</taxon>
        <taxon>Magnoliopsida</taxon>
        <taxon>Liliopsida</taxon>
        <taxon>Poales</taxon>
        <taxon>Poaceae</taxon>
        <taxon>PACMAD clade</taxon>
        <taxon>Panicoideae</taxon>
        <taxon>Panicodae</taxon>
        <taxon>Paniceae</taxon>
        <taxon>Cenchrinae</taxon>
        <taxon>Setaria</taxon>
    </lineage>
</organism>
<reference evidence="2" key="2">
    <citation type="submission" date="2015-07" db="EMBL/GenBank/DDBJ databases">
        <authorList>
            <person name="Noorani M."/>
        </authorList>
    </citation>
    <scope>NUCLEOTIDE SEQUENCE</scope>
    <source>
        <strain evidence="2">Yugu1</strain>
    </source>
</reference>
<evidence type="ECO:0000256" key="1">
    <source>
        <dbReference type="SAM" id="MobiDB-lite"/>
    </source>
</evidence>
<name>A0A368SBC3_SETIT</name>
<accession>A0A368SBC3</accession>
<dbReference type="AlphaFoldDB" id="A0A368SBC3"/>
<reference evidence="2" key="1">
    <citation type="journal article" date="2012" name="Nat. Biotechnol.">
        <title>Reference genome sequence of the model plant Setaria.</title>
        <authorList>
            <person name="Bennetzen J.L."/>
            <person name="Schmutz J."/>
            <person name="Wang H."/>
            <person name="Percifield R."/>
            <person name="Hawkins J."/>
            <person name="Pontaroli A.C."/>
            <person name="Estep M."/>
            <person name="Feng L."/>
            <person name="Vaughn J.N."/>
            <person name="Grimwood J."/>
            <person name="Jenkins J."/>
            <person name="Barry K."/>
            <person name="Lindquist E."/>
            <person name="Hellsten U."/>
            <person name="Deshpande S."/>
            <person name="Wang X."/>
            <person name="Wu X."/>
            <person name="Mitros T."/>
            <person name="Triplett J."/>
            <person name="Yang X."/>
            <person name="Ye C.Y."/>
            <person name="Mauro-Herrera M."/>
            <person name="Wang L."/>
            <person name="Li P."/>
            <person name="Sharma M."/>
            <person name="Sharma R."/>
            <person name="Ronald P.C."/>
            <person name="Panaud O."/>
            <person name="Kellogg E.A."/>
            <person name="Brutnell T.P."/>
            <person name="Doust A.N."/>
            <person name="Tuskan G.A."/>
            <person name="Rokhsar D."/>
            <person name="Devos K.M."/>
        </authorList>
    </citation>
    <scope>NUCLEOTIDE SEQUENCE [LARGE SCALE GENOMIC DNA]</scope>
    <source>
        <strain evidence="2">Yugu1</strain>
    </source>
</reference>